<name>A0A2V4BN20_9FLAO</name>
<feature type="domain" description="GmrSD restriction endonucleases N-terminal" evidence="1">
    <location>
        <begin position="23"/>
        <end position="245"/>
    </location>
</feature>
<dbReference type="Pfam" id="PF07510">
    <property type="entry name" value="GmrSD_C"/>
    <property type="match status" value="1"/>
</dbReference>
<comment type="caution">
    <text evidence="3">The sequence shown here is derived from an EMBL/GenBank/DDBJ whole genome shotgun (WGS) entry which is preliminary data.</text>
</comment>
<evidence type="ECO:0000313" key="3">
    <source>
        <dbReference type="EMBL" id="PXY40406.1"/>
    </source>
</evidence>
<feature type="domain" description="GmrSD restriction endonucleases C-terminal" evidence="2">
    <location>
        <begin position="464"/>
        <end position="586"/>
    </location>
</feature>
<keyword evidence="4" id="KW-1185">Reference proteome</keyword>
<dbReference type="RefSeq" id="WP_110306962.1">
    <property type="nucleotide sequence ID" value="NZ_QJHK01000010.1"/>
</dbReference>
<dbReference type="AlphaFoldDB" id="A0A2V4BN20"/>
<gene>
    <name evidence="3" type="ORF">DMB65_12390</name>
</gene>
<evidence type="ECO:0000259" key="2">
    <source>
        <dbReference type="Pfam" id="PF07510"/>
    </source>
</evidence>
<proteinExistence type="predicted"/>
<dbReference type="InterPro" id="IPR011089">
    <property type="entry name" value="GmrSD_C"/>
</dbReference>
<dbReference type="InterPro" id="IPR004919">
    <property type="entry name" value="GmrSD_N"/>
</dbReference>
<evidence type="ECO:0000259" key="1">
    <source>
        <dbReference type="Pfam" id="PF03235"/>
    </source>
</evidence>
<protein>
    <submittedName>
        <fullName evidence="3">DUF262 domain-containing protein</fullName>
    </submittedName>
</protein>
<dbReference type="Proteomes" id="UP000247903">
    <property type="component" value="Unassembled WGS sequence"/>
</dbReference>
<reference evidence="3 4" key="1">
    <citation type="submission" date="2018-05" db="EMBL/GenBank/DDBJ databases">
        <title>Flavobacterium sp. strain IMCC34759, incomplete genome.</title>
        <authorList>
            <person name="Joung Y."/>
            <person name="Cho J."/>
        </authorList>
    </citation>
    <scope>NUCLEOTIDE SEQUENCE [LARGE SCALE GENOMIC DNA]</scope>
    <source>
        <strain evidence="3 4">IMCC34759</strain>
    </source>
</reference>
<sequence length="595" mass="69611">MSIEVTGKQIASDKITIKDVFGEDMWFCIPDYQRPYVWGEDQISSLLDDISHSAINTPDSQYFLGSLVLHCEPKNFKGTSYQENSVLDGQQRLTTLYVLQAVIRDVTKTETRKSTCAKAIFQKGNPDDGIPERLRIEFAIRKEVETFINTYIKEEGGTQKKEELVLLATTSKDVSIRNMANAILIISKWFENEDNLDIDTFFPYLRQYVILVYVASSELEDAFRLFTVLNDRGIKLRNSDILKAQNLKEVSTEEKQTEYAKYWEELEGELGEDFDLFLSYIRTILVKEKARHNLLKEFEDNIYKPKKFNYTTKKYENVAPLLKKGDDTFDIIKKYKTHFDIVFSGNNHHINNNWAFDNLIKVMQDTALSDIWIPPLLVYRHYFGDHKIFDFLKLLDNKFSGDWIARETPTTRIDAMNSIIKKIEEIDALEDTSKDDKLNTLFVDLAFKFNTSQFLSDLDINTIYGRRYARYILRKVDFLLDAPLYSEKRSSYSEMSVEHILPQNPEATSQWINDFTPAEREEWTHKLGNLVLISRRKNAGQGRLDFADKKTKYFNNSIESFPNSLKIMQKPQWTIKELKDNHLQLINRIKLHYNI</sequence>
<dbReference type="Pfam" id="PF03235">
    <property type="entry name" value="GmrSD_N"/>
    <property type="match status" value="1"/>
</dbReference>
<organism evidence="3 4">
    <name type="scientific">Flavobacterium cheongpyeongense</name>
    <dbReference type="NCBI Taxonomy" id="2212651"/>
    <lineage>
        <taxon>Bacteria</taxon>
        <taxon>Pseudomonadati</taxon>
        <taxon>Bacteroidota</taxon>
        <taxon>Flavobacteriia</taxon>
        <taxon>Flavobacteriales</taxon>
        <taxon>Flavobacteriaceae</taxon>
        <taxon>Flavobacterium</taxon>
    </lineage>
</organism>
<dbReference type="OrthoDB" id="9798761at2"/>
<dbReference type="EMBL" id="QJHK01000010">
    <property type="protein sequence ID" value="PXY40406.1"/>
    <property type="molecule type" value="Genomic_DNA"/>
</dbReference>
<evidence type="ECO:0000313" key="4">
    <source>
        <dbReference type="Proteomes" id="UP000247903"/>
    </source>
</evidence>
<dbReference type="PANTHER" id="PTHR35149:SF1">
    <property type="entry name" value="DUF5655 DOMAIN-CONTAINING PROTEIN"/>
    <property type="match status" value="1"/>
</dbReference>
<accession>A0A2V4BN20</accession>
<dbReference type="PANTHER" id="PTHR35149">
    <property type="entry name" value="SLL5132 PROTEIN"/>
    <property type="match status" value="1"/>
</dbReference>